<organism evidence="4 5">
    <name type="scientific">Pythium oligandrum</name>
    <name type="common">Mycoparasitic fungus</name>
    <dbReference type="NCBI Taxonomy" id="41045"/>
    <lineage>
        <taxon>Eukaryota</taxon>
        <taxon>Sar</taxon>
        <taxon>Stramenopiles</taxon>
        <taxon>Oomycota</taxon>
        <taxon>Peronosporomycetes</taxon>
        <taxon>Pythiales</taxon>
        <taxon>Pythiaceae</taxon>
        <taxon>Pythium</taxon>
    </lineage>
</organism>
<proteinExistence type="predicted"/>
<keyword evidence="2" id="KW-0732">Signal</keyword>
<dbReference type="Pfam" id="PF00967">
    <property type="entry name" value="Barwin"/>
    <property type="match status" value="1"/>
</dbReference>
<dbReference type="Proteomes" id="UP000794436">
    <property type="component" value="Unassembled WGS sequence"/>
</dbReference>
<dbReference type="AlphaFoldDB" id="A0A8K1CDE1"/>
<feature type="signal peptide" evidence="2">
    <location>
        <begin position="1"/>
        <end position="24"/>
    </location>
</feature>
<dbReference type="InterPro" id="IPR044301">
    <property type="entry name" value="PR4"/>
</dbReference>
<keyword evidence="5" id="KW-1185">Reference proteome</keyword>
<protein>
    <recommendedName>
        <fullName evidence="3">Barwin domain-containing protein</fullName>
    </recommendedName>
</protein>
<dbReference type="InterPro" id="IPR001153">
    <property type="entry name" value="Barwin_dom"/>
</dbReference>
<dbReference type="PRINTS" id="PR00602">
    <property type="entry name" value="BARWIN"/>
</dbReference>
<evidence type="ECO:0000259" key="3">
    <source>
        <dbReference type="PROSITE" id="PS51174"/>
    </source>
</evidence>
<dbReference type="GO" id="GO:0004540">
    <property type="term" value="F:RNA nuclease activity"/>
    <property type="evidence" value="ECO:0007669"/>
    <property type="project" value="InterPro"/>
</dbReference>
<gene>
    <name evidence="4" type="ORF">Poli38472_014455</name>
</gene>
<dbReference type="PANTHER" id="PTHR46351">
    <property type="entry name" value="WOUND-INDUCED PROTEIN WIN2"/>
    <property type="match status" value="1"/>
</dbReference>
<dbReference type="InterPro" id="IPR036908">
    <property type="entry name" value="RlpA-like_sf"/>
</dbReference>
<dbReference type="Gene3D" id="2.40.40.10">
    <property type="entry name" value="RlpA-like domain"/>
    <property type="match status" value="1"/>
</dbReference>
<dbReference type="SUPFAM" id="SSF50685">
    <property type="entry name" value="Barwin-like endoglucanases"/>
    <property type="match status" value="1"/>
</dbReference>
<dbReference type="PANTHER" id="PTHR46351:SF3">
    <property type="entry name" value="WOUND-INDUCED PROTEIN WIN2"/>
    <property type="match status" value="1"/>
</dbReference>
<evidence type="ECO:0000313" key="5">
    <source>
        <dbReference type="Proteomes" id="UP000794436"/>
    </source>
</evidence>
<reference evidence="4" key="1">
    <citation type="submission" date="2019-03" db="EMBL/GenBank/DDBJ databases">
        <title>Long read genome sequence of the mycoparasitic Pythium oligandrum ATCC 38472 isolated from sugarbeet rhizosphere.</title>
        <authorList>
            <person name="Gaulin E."/>
        </authorList>
    </citation>
    <scope>NUCLEOTIDE SEQUENCE</scope>
    <source>
        <strain evidence="4">ATCC 38472_TT</strain>
    </source>
</reference>
<dbReference type="PROSITE" id="PS51174">
    <property type="entry name" value="BARWIN_3"/>
    <property type="match status" value="1"/>
</dbReference>
<name>A0A8K1CDE1_PYTOL</name>
<feature type="chain" id="PRO_5035477900" description="Barwin domain-containing protein" evidence="2">
    <location>
        <begin position="25"/>
        <end position="139"/>
    </location>
</feature>
<keyword evidence="1" id="KW-1015">Disulfide bond</keyword>
<accession>A0A8K1CDE1</accession>
<feature type="domain" description="Barwin" evidence="3">
    <location>
        <begin position="64"/>
        <end position="124"/>
    </location>
</feature>
<dbReference type="GO" id="GO:0042742">
    <property type="term" value="P:defense response to bacterium"/>
    <property type="evidence" value="ECO:0007669"/>
    <property type="project" value="InterPro"/>
</dbReference>
<sequence length="139" mass="15183">MLRTLASIALVAALSTMAPAAVDAVTATYHDYNGVKPEQTFCNIQFKSNKRITAYANLGSDLQCGDCVEVTNSRTKSKLVVKVVDKGGNIFDLAQDAFDTLDTDKNGYAQGHMNIEYKKVPCTCEIKARALSAYNETEY</sequence>
<comment type="caution">
    <text evidence="4">The sequence shown here is derived from an EMBL/GenBank/DDBJ whole genome shotgun (WGS) entry which is preliminary data.</text>
</comment>
<evidence type="ECO:0000313" key="4">
    <source>
        <dbReference type="EMBL" id="TMW60994.1"/>
    </source>
</evidence>
<dbReference type="EMBL" id="SPLM01000078">
    <property type="protein sequence ID" value="TMW60994.1"/>
    <property type="molecule type" value="Genomic_DNA"/>
</dbReference>
<dbReference type="OrthoDB" id="147725at2759"/>
<evidence type="ECO:0000256" key="1">
    <source>
        <dbReference type="ARBA" id="ARBA00023157"/>
    </source>
</evidence>
<evidence type="ECO:0000256" key="2">
    <source>
        <dbReference type="SAM" id="SignalP"/>
    </source>
</evidence>
<dbReference type="GO" id="GO:0050832">
    <property type="term" value="P:defense response to fungus"/>
    <property type="evidence" value="ECO:0007669"/>
    <property type="project" value="InterPro"/>
</dbReference>